<evidence type="ECO:0000313" key="4">
    <source>
        <dbReference type="EMBL" id="GFR47032.1"/>
    </source>
</evidence>
<keyword evidence="2" id="KW-0106">Calcium</keyword>
<dbReference type="FunFam" id="1.10.238.10:FF:000178">
    <property type="entry name" value="Calmodulin-2 A"/>
    <property type="match status" value="1"/>
</dbReference>
<dbReference type="GO" id="GO:0005509">
    <property type="term" value="F:calcium ion binding"/>
    <property type="evidence" value="ECO:0007669"/>
    <property type="project" value="InterPro"/>
</dbReference>
<evidence type="ECO:0000259" key="3">
    <source>
        <dbReference type="PROSITE" id="PS50222"/>
    </source>
</evidence>
<evidence type="ECO:0000256" key="1">
    <source>
        <dbReference type="ARBA" id="ARBA00022737"/>
    </source>
</evidence>
<protein>
    <recommendedName>
        <fullName evidence="3">EF-hand domain-containing protein</fullName>
    </recommendedName>
</protein>
<keyword evidence="1" id="KW-0677">Repeat</keyword>
<dbReference type="PROSITE" id="PS50222">
    <property type="entry name" value="EF_HAND_2"/>
    <property type="match status" value="2"/>
</dbReference>
<sequence>MTCKHQPSPAYWYIILVTYGAFLYTKMPPRLSEGQGQHMELTAQEVADLKEVFDMMDRDKGGALTIEEVKGLMELLGMKVRQEELESMVAEIDRTGDGQINFQEFLQVMAKPQDLPYKKADVLRAFRLFADKDAPPGCISPEALERALEQYCSGKVPEEEILRLVNTLDLNQEGYIDYARKVNLFLNK</sequence>
<dbReference type="Pfam" id="PF13499">
    <property type="entry name" value="EF-hand_7"/>
    <property type="match status" value="1"/>
</dbReference>
<reference evidence="4 5" key="1">
    <citation type="journal article" date="2021" name="Sci. Rep.">
        <title>Genome sequencing of the multicellular alga Astrephomene provides insights into convergent evolution of germ-soma differentiation.</title>
        <authorList>
            <person name="Yamashita S."/>
            <person name="Yamamoto K."/>
            <person name="Matsuzaki R."/>
            <person name="Suzuki S."/>
            <person name="Yamaguchi H."/>
            <person name="Hirooka S."/>
            <person name="Minakuchi Y."/>
            <person name="Miyagishima S."/>
            <person name="Kawachi M."/>
            <person name="Toyoda A."/>
            <person name="Nozaki H."/>
        </authorList>
    </citation>
    <scope>NUCLEOTIDE SEQUENCE [LARGE SCALE GENOMIC DNA]</scope>
    <source>
        <strain evidence="4 5">NIES-4017</strain>
    </source>
</reference>
<dbReference type="InterPro" id="IPR050230">
    <property type="entry name" value="CALM/Myosin/TropC-like"/>
</dbReference>
<dbReference type="SMART" id="SM00054">
    <property type="entry name" value="EFh"/>
    <property type="match status" value="2"/>
</dbReference>
<dbReference type="InterPro" id="IPR018247">
    <property type="entry name" value="EF_Hand_1_Ca_BS"/>
</dbReference>
<dbReference type="PROSITE" id="PS00018">
    <property type="entry name" value="EF_HAND_1"/>
    <property type="match status" value="1"/>
</dbReference>
<dbReference type="SUPFAM" id="SSF47473">
    <property type="entry name" value="EF-hand"/>
    <property type="match status" value="1"/>
</dbReference>
<comment type="caution">
    <text evidence="4">The sequence shown here is derived from an EMBL/GenBank/DDBJ whole genome shotgun (WGS) entry which is preliminary data.</text>
</comment>
<dbReference type="PANTHER" id="PTHR23048">
    <property type="entry name" value="MYOSIN LIGHT CHAIN 1, 3"/>
    <property type="match status" value="1"/>
</dbReference>
<dbReference type="InterPro" id="IPR002048">
    <property type="entry name" value="EF_hand_dom"/>
</dbReference>
<dbReference type="Gene3D" id="1.10.238.10">
    <property type="entry name" value="EF-hand"/>
    <property type="match status" value="2"/>
</dbReference>
<feature type="domain" description="EF-hand" evidence="3">
    <location>
        <begin position="80"/>
        <end position="115"/>
    </location>
</feature>
<dbReference type="CDD" id="cd00051">
    <property type="entry name" value="EFh"/>
    <property type="match status" value="1"/>
</dbReference>
<evidence type="ECO:0000313" key="5">
    <source>
        <dbReference type="Proteomes" id="UP001054857"/>
    </source>
</evidence>
<organism evidence="4 5">
    <name type="scientific">Astrephomene gubernaculifera</name>
    <dbReference type="NCBI Taxonomy" id="47775"/>
    <lineage>
        <taxon>Eukaryota</taxon>
        <taxon>Viridiplantae</taxon>
        <taxon>Chlorophyta</taxon>
        <taxon>core chlorophytes</taxon>
        <taxon>Chlorophyceae</taxon>
        <taxon>CS clade</taxon>
        <taxon>Chlamydomonadales</taxon>
        <taxon>Astrephomenaceae</taxon>
        <taxon>Astrephomene</taxon>
    </lineage>
</organism>
<dbReference type="GO" id="GO:0016460">
    <property type="term" value="C:myosin II complex"/>
    <property type="evidence" value="ECO:0007669"/>
    <property type="project" value="TreeGrafter"/>
</dbReference>
<proteinExistence type="predicted"/>
<keyword evidence="5" id="KW-1185">Reference proteome</keyword>
<feature type="domain" description="EF-hand" evidence="3">
    <location>
        <begin position="44"/>
        <end position="79"/>
    </location>
</feature>
<dbReference type="InterPro" id="IPR011992">
    <property type="entry name" value="EF-hand-dom_pair"/>
</dbReference>
<accession>A0AAD3HNA8</accession>
<dbReference type="Proteomes" id="UP001054857">
    <property type="component" value="Unassembled WGS sequence"/>
</dbReference>
<evidence type="ECO:0000256" key="2">
    <source>
        <dbReference type="ARBA" id="ARBA00022837"/>
    </source>
</evidence>
<dbReference type="EMBL" id="BMAR01000016">
    <property type="protein sequence ID" value="GFR47032.1"/>
    <property type="molecule type" value="Genomic_DNA"/>
</dbReference>
<name>A0AAD3HNA8_9CHLO</name>
<gene>
    <name evidence="4" type="ORF">Agub_g8717</name>
</gene>
<dbReference type="AlphaFoldDB" id="A0AAD3HNA8"/>
<dbReference type="PANTHER" id="PTHR23048:SF0">
    <property type="entry name" value="CALMODULIN LIKE 3"/>
    <property type="match status" value="1"/>
</dbReference>